<organism evidence="1 2">
    <name type="scientific">Megasphaera hexanoica</name>
    <dbReference type="NCBI Taxonomy" id="1675036"/>
    <lineage>
        <taxon>Bacteria</taxon>
        <taxon>Bacillati</taxon>
        <taxon>Bacillota</taxon>
        <taxon>Negativicutes</taxon>
        <taxon>Veillonellales</taxon>
        <taxon>Veillonellaceae</taxon>
        <taxon>Megasphaera</taxon>
    </lineage>
</organism>
<protein>
    <submittedName>
        <fullName evidence="1">Uncharacterized protein</fullName>
    </submittedName>
</protein>
<gene>
    <name evidence="1" type="ORF">ACGTZG_07880</name>
</gene>
<evidence type="ECO:0000313" key="2">
    <source>
        <dbReference type="Proteomes" id="UP001605989"/>
    </source>
</evidence>
<proteinExistence type="predicted"/>
<name>A0ABW7DQJ3_9FIRM</name>
<keyword evidence="2" id="KW-1185">Reference proteome</keyword>
<comment type="caution">
    <text evidence="1">The sequence shown here is derived from an EMBL/GenBank/DDBJ whole genome shotgun (WGS) entry which is preliminary data.</text>
</comment>
<sequence length="89" mass="10309">MNERDIYFDASGHPLFPKGFDFKKAERIMDNFMTYHRNMHTTFAEVVSFLILRGTGYDGGTSSNHLCFLLGVYGGDRATLKRWKERVKP</sequence>
<evidence type="ECO:0000313" key="1">
    <source>
        <dbReference type="EMBL" id="MFG6273107.1"/>
    </source>
</evidence>
<dbReference type="EMBL" id="JBIEKR010000006">
    <property type="protein sequence ID" value="MFG6273107.1"/>
    <property type="molecule type" value="Genomic_DNA"/>
</dbReference>
<accession>A0ABW7DQJ3</accession>
<dbReference type="RefSeq" id="WP_113856134.1">
    <property type="nucleotide sequence ID" value="NZ_CP011940.1"/>
</dbReference>
<reference evidence="1 2" key="1">
    <citation type="submission" date="2024-10" db="EMBL/GenBank/DDBJ databases">
        <authorList>
            <person name="Sang B.-I."/>
            <person name="Prabhaharan D."/>
        </authorList>
    </citation>
    <scope>NUCLEOTIDE SEQUENCE [LARGE SCALE GENOMIC DNA]</scope>
    <source>
        <strain evidence="1 2">MH</strain>
    </source>
</reference>
<dbReference type="Proteomes" id="UP001605989">
    <property type="component" value="Unassembled WGS sequence"/>
</dbReference>